<evidence type="ECO:0000259" key="1">
    <source>
        <dbReference type="PROSITE" id="PS51388"/>
    </source>
</evidence>
<dbReference type="EMBL" id="JAGMUU010000038">
    <property type="protein sequence ID" value="KAH7115498.1"/>
    <property type="molecule type" value="Genomic_DNA"/>
</dbReference>
<feature type="domain" description="GED" evidence="1">
    <location>
        <begin position="23"/>
        <end position="100"/>
    </location>
</feature>
<comment type="caution">
    <text evidence="2">The sequence shown here is derived from an EMBL/GenBank/DDBJ whole genome shotgun (WGS) entry which is preliminary data.</text>
</comment>
<organism evidence="2 3">
    <name type="scientific">Dactylonectria estremocensis</name>
    <dbReference type="NCBI Taxonomy" id="1079267"/>
    <lineage>
        <taxon>Eukaryota</taxon>
        <taxon>Fungi</taxon>
        <taxon>Dikarya</taxon>
        <taxon>Ascomycota</taxon>
        <taxon>Pezizomycotina</taxon>
        <taxon>Sordariomycetes</taxon>
        <taxon>Hypocreomycetidae</taxon>
        <taxon>Hypocreales</taxon>
        <taxon>Nectriaceae</taxon>
        <taxon>Dactylonectria</taxon>
    </lineage>
</organism>
<evidence type="ECO:0000313" key="2">
    <source>
        <dbReference type="EMBL" id="KAH7115498.1"/>
    </source>
</evidence>
<name>A0A9P9DA53_9HYPO</name>
<gene>
    <name evidence="2" type="ORF">B0J13DRAFT_459625</name>
</gene>
<feature type="non-terminal residue" evidence="2">
    <location>
        <position position="100"/>
    </location>
</feature>
<dbReference type="PROSITE" id="PS51388">
    <property type="entry name" value="GED"/>
    <property type="match status" value="1"/>
</dbReference>
<sequence>VEIEKFVSALQSRITVNMDEQACNEALTELHAYYKVAMKTFVDNMARKVIERHIISSLPAASCPNNVSQMSDEALLNIGSKPEKQILQRQKLAGVAQGLK</sequence>
<dbReference type="Proteomes" id="UP000717696">
    <property type="component" value="Unassembled WGS sequence"/>
</dbReference>
<evidence type="ECO:0000313" key="3">
    <source>
        <dbReference type="Proteomes" id="UP000717696"/>
    </source>
</evidence>
<accession>A0A9P9DA53</accession>
<dbReference type="OrthoDB" id="415706at2759"/>
<proteinExistence type="predicted"/>
<reference evidence="2" key="1">
    <citation type="journal article" date="2021" name="Nat. Commun.">
        <title>Genetic determinants of endophytism in the Arabidopsis root mycobiome.</title>
        <authorList>
            <person name="Mesny F."/>
            <person name="Miyauchi S."/>
            <person name="Thiergart T."/>
            <person name="Pickel B."/>
            <person name="Atanasova L."/>
            <person name="Karlsson M."/>
            <person name="Huettel B."/>
            <person name="Barry K.W."/>
            <person name="Haridas S."/>
            <person name="Chen C."/>
            <person name="Bauer D."/>
            <person name="Andreopoulos W."/>
            <person name="Pangilinan J."/>
            <person name="LaButti K."/>
            <person name="Riley R."/>
            <person name="Lipzen A."/>
            <person name="Clum A."/>
            <person name="Drula E."/>
            <person name="Henrissat B."/>
            <person name="Kohler A."/>
            <person name="Grigoriev I.V."/>
            <person name="Martin F.M."/>
            <person name="Hacquard S."/>
        </authorList>
    </citation>
    <scope>NUCLEOTIDE SEQUENCE</scope>
    <source>
        <strain evidence="2">MPI-CAGE-AT-0021</strain>
    </source>
</reference>
<protein>
    <recommendedName>
        <fullName evidence="1">GED domain-containing protein</fullName>
    </recommendedName>
</protein>
<keyword evidence="3" id="KW-1185">Reference proteome</keyword>
<dbReference type="InterPro" id="IPR020850">
    <property type="entry name" value="GED_dom"/>
</dbReference>
<dbReference type="AlphaFoldDB" id="A0A9P9DA53"/>